<dbReference type="Gene3D" id="3.20.20.150">
    <property type="entry name" value="Divalent-metal-dependent TIM barrel enzymes"/>
    <property type="match status" value="1"/>
</dbReference>
<feature type="domain" description="Xylose isomerase-like TIM barrel" evidence="2">
    <location>
        <begin position="22"/>
        <end position="245"/>
    </location>
</feature>
<comment type="caution">
    <text evidence="3">The sequence shown here is derived from an EMBL/GenBank/DDBJ whole genome shotgun (WGS) entry which is preliminary data.</text>
</comment>
<dbReference type="InterPro" id="IPR050417">
    <property type="entry name" value="Sugar_Epim/Isomerase"/>
</dbReference>
<organism evidence="3 4">
    <name type="scientific">Micromonospora olivasterospora</name>
    <dbReference type="NCBI Taxonomy" id="1880"/>
    <lineage>
        <taxon>Bacteria</taxon>
        <taxon>Bacillati</taxon>
        <taxon>Actinomycetota</taxon>
        <taxon>Actinomycetes</taxon>
        <taxon>Micromonosporales</taxon>
        <taxon>Micromonosporaceae</taxon>
        <taxon>Micromonospora</taxon>
    </lineage>
</organism>
<protein>
    <submittedName>
        <fullName evidence="3">D-psicose/D-tagatose/L-ribulose 3-epimerase</fullName>
    </submittedName>
</protein>
<proteinExistence type="predicted"/>
<keyword evidence="1" id="KW-0413">Isomerase</keyword>
<dbReference type="InterPro" id="IPR013022">
    <property type="entry name" value="Xyl_isomerase-like_TIM-brl"/>
</dbReference>
<gene>
    <name evidence="3" type="ORF">JD77_05623</name>
</gene>
<dbReference type="AlphaFoldDB" id="A0A562IID8"/>
<dbReference type="OrthoDB" id="9801426at2"/>
<reference evidence="3 4" key="1">
    <citation type="submission" date="2019-07" db="EMBL/GenBank/DDBJ databases">
        <title>R&amp;d 2014.</title>
        <authorList>
            <person name="Klenk H.-P."/>
        </authorList>
    </citation>
    <scope>NUCLEOTIDE SEQUENCE [LARGE SCALE GENOMIC DNA]</scope>
    <source>
        <strain evidence="3 4">DSM 43868</strain>
    </source>
</reference>
<dbReference type="GO" id="GO:0016853">
    <property type="term" value="F:isomerase activity"/>
    <property type="evidence" value="ECO:0007669"/>
    <property type="project" value="UniProtKB-KW"/>
</dbReference>
<keyword evidence="4" id="KW-1185">Reference proteome</keyword>
<dbReference type="Proteomes" id="UP000319825">
    <property type="component" value="Unassembled WGS sequence"/>
</dbReference>
<dbReference type="SUPFAM" id="SSF51658">
    <property type="entry name" value="Xylose isomerase-like"/>
    <property type="match status" value="1"/>
</dbReference>
<evidence type="ECO:0000313" key="3">
    <source>
        <dbReference type="EMBL" id="TWH70598.1"/>
    </source>
</evidence>
<dbReference type="PANTHER" id="PTHR43489:SF7">
    <property type="entry name" value="3-DEHYDRO-D-GULOSIDE 4-EPIMERASE-RELATED"/>
    <property type="match status" value="1"/>
</dbReference>
<dbReference type="PANTHER" id="PTHR43489">
    <property type="entry name" value="ISOMERASE"/>
    <property type="match status" value="1"/>
</dbReference>
<evidence type="ECO:0000256" key="1">
    <source>
        <dbReference type="ARBA" id="ARBA00023235"/>
    </source>
</evidence>
<name>A0A562IID8_MICOL</name>
<evidence type="ECO:0000259" key="2">
    <source>
        <dbReference type="Pfam" id="PF01261"/>
    </source>
</evidence>
<accession>A0A562IID8</accession>
<evidence type="ECO:0000313" key="4">
    <source>
        <dbReference type="Proteomes" id="UP000319825"/>
    </source>
</evidence>
<sequence length="277" mass="30284">MRFGAHSQMLVHDLDDDAMWIFERARDWGLDALELHVADPETFPADAVRRASAEYGIGVVLGTALNAHNSTVSDDAEVRATGRRHLRGCVDVAVRVGASKVCGGLHSANGHFVGRGRTDDEWKRSVSALREAGEYAGERGVTLTVEPVSRYSGYFLNTAADAVALVDEVGLPSVGVQLDTFHMNIEESDMAEAIRLAGPRLKHFHAVENNRGIPGTGQVPWADCFAALSEVGYDDLCVFEFFPVDLPVMARRTHTWRQLATSEQVAVEGRRRLSALL</sequence>
<dbReference type="Pfam" id="PF01261">
    <property type="entry name" value="AP_endonuc_2"/>
    <property type="match status" value="1"/>
</dbReference>
<dbReference type="EMBL" id="VLKE01000001">
    <property type="protein sequence ID" value="TWH70598.1"/>
    <property type="molecule type" value="Genomic_DNA"/>
</dbReference>
<dbReference type="InterPro" id="IPR036237">
    <property type="entry name" value="Xyl_isomerase-like_sf"/>
</dbReference>
<dbReference type="RefSeq" id="WP_145776839.1">
    <property type="nucleotide sequence ID" value="NZ_BAAATQ010000185.1"/>
</dbReference>